<dbReference type="InterPro" id="IPR036068">
    <property type="entry name" value="Nicotinate_pribotase-like_C"/>
</dbReference>
<evidence type="ECO:0000313" key="13">
    <source>
        <dbReference type="EMBL" id="MEN2743677.1"/>
    </source>
</evidence>
<feature type="region of interest" description="Disordered" evidence="10">
    <location>
        <begin position="1"/>
        <end position="61"/>
    </location>
</feature>
<feature type="domain" description="Quinolinate phosphoribosyl transferase N-terminal" evidence="12">
    <location>
        <begin position="94"/>
        <end position="179"/>
    </location>
</feature>
<dbReference type="NCBIfam" id="TIGR00078">
    <property type="entry name" value="nadC"/>
    <property type="match status" value="1"/>
</dbReference>
<keyword evidence="6 13" id="KW-0328">Glycosyltransferase</keyword>
<feature type="compositionally biased region" description="Low complexity" evidence="10">
    <location>
        <begin position="1"/>
        <end position="22"/>
    </location>
</feature>
<dbReference type="SUPFAM" id="SSF54675">
    <property type="entry name" value="Nicotinate/Quinolinate PRTase N-terminal domain-like"/>
    <property type="match status" value="1"/>
</dbReference>
<feature type="domain" description="Quinolinate phosphoribosyl transferase C-terminal" evidence="11">
    <location>
        <begin position="181"/>
        <end position="351"/>
    </location>
</feature>
<gene>
    <name evidence="13" type="primary">nadC</name>
    <name evidence="13" type="ORF">ABCQ75_03860</name>
</gene>
<feature type="compositionally biased region" description="Pro residues" evidence="10">
    <location>
        <begin position="49"/>
        <end position="61"/>
    </location>
</feature>
<dbReference type="Gene3D" id="3.20.20.70">
    <property type="entry name" value="Aldolase class I"/>
    <property type="match status" value="1"/>
</dbReference>
<dbReference type="EMBL" id="JBDFRB010000002">
    <property type="protein sequence ID" value="MEN2743677.1"/>
    <property type="molecule type" value="Genomic_DNA"/>
</dbReference>
<comment type="catalytic activity">
    <reaction evidence="9">
        <text>nicotinate beta-D-ribonucleotide + CO2 + diphosphate = quinolinate + 5-phospho-alpha-D-ribose 1-diphosphate + 2 H(+)</text>
        <dbReference type="Rhea" id="RHEA:12733"/>
        <dbReference type="ChEBI" id="CHEBI:15378"/>
        <dbReference type="ChEBI" id="CHEBI:16526"/>
        <dbReference type="ChEBI" id="CHEBI:29959"/>
        <dbReference type="ChEBI" id="CHEBI:33019"/>
        <dbReference type="ChEBI" id="CHEBI:57502"/>
        <dbReference type="ChEBI" id="CHEBI:58017"/>
        <dbReference type="EC" id="2.4.2.19"/>
    </reaction>
</comment>
<dbReference type="RefSeq" id="WP_345883190.1">
    <property type="nucleotide sequence ID" value="NZ_JBDFRB010000002.1"/>
</dbReference>
<comment type="function">
    <text evidence="1">Involved in the catabolism of quinolinic acid (QA).</text>
</comment>
<dbReference type="InterPro" id="IPR037128">
    <property type="entry name" value="Quinolinate_PRibosylTase_N_sf"/>
</dbReference>
<dbReference type="EC" id="2.4.2.19" evidence="4"/>
<keyword evidence="5" id="KW-0662">Pyridine nucleotide biosynthesis</keyword>
<evidence type="ECO:0000256" key="5">
    <source>
        <dbReference type="ARBA" id="ARBA00022642"/>
    </source>
</evidence>
<evidence type="ECO:0000256" key="4">
    <source>
        <dbReference type="ARBA" id="ARBA00011944"/>
    </source>
</evidence>
<reference evidence="13 14" key="1">
    <citation type="submission" date="2024-05" db="EMBL/GenBank/DDBJ databases">
        <title>Sinomonas sp. nov., isolated from a waste landfill.</title>
        <authorList>
            <person name="Zhao Y."/>
        </authorList>
    </citation>
    <scope>NUCLEOTIDE SEQUENCE [LARGE SCALE GENOMIC DNA]</scope>
    <source>
        <strain evidence="13 14">CCTCC AB2014300</strain>
    </source>
</reference>
<dbReference type="InterPro" id="IPR013785">
    <property type="entry name" value="Aldolase_TIM"/>
</dbReference>
<evidence type="ECO:0000256" key="10">
    <source>
        <dbReference type="SAM" id="MobiDB-lite"/>
    </source>
</evidence>
<evidence type="ECO:0000256" key="3">
    <source>
        <dbReference type="ARBA" id="ARBA00009400"/>
    </source>
</evidence>
<comment type="pathway">
    <text evidence="2">Cofactor biosynthesis; NAD(+) biosynthesis; nicotinate D-ribonucleotide from quinolinate: step 1/1.</text>
</comment>
<dbReference type="PANTHER" id="PTHR32179:SF3">
    <property type="entry name" value="NICOTINATE-NUCLEOTIDE PYROPHOSPHORYLASE [CARBOXYLATING]"/>
    <property type="match status" value="1"/>
</dbReference>
<accession>A0ABU9WWW4</accession>
<evidence type="ECO:0000256" key="1">
    <source>
        <dbReference type="ARBA" id="ARBA00003237"/>
    </source>
</evidence>
<evidence type="ECO:0000259" key="11">
    <source>
        <dbReference type="Pfam" id="PF01729"/>
    </source>
</evidence>
<keyword evidence="14" id="KW-1185">Reference proteome</keyword>
<evidence type="ECO:0000256" key="2">
    <source>
        <dbReference type="ARBA" id="ARBA00004893"/>
    </source>
</evidence>
<evidence type="ECO:0000313" key="14">
    <source>
        <dbReference type="Proteomes" id="UP001422074"/>
    </source>
</evidence>
<dbReference type="CDD" id="cd01572">
    <property type="entry name" value="QPRTase"/>
    <property type="match status" value="1"/>
</dbReference>
<sequence>MTTATPAHTGPAHTGPAHTGPAQTGPAHTGPAHTGPAQTGPAHTGPASAPTPAPAPAPVQPAPIPLATAPIPLPPAAVRRVLETAYAEDAPSGDLTSLLLIPAGARATAELRARVPGVFAGGPVVEAGFLMHDADASVDLLVAEGEAFDAGAVLARITCGARALLTAERVVLNLVQRMSAIAALTAQYVALTAGTRARIVDTRKTTPGLRELERYAVRCGGGRNHRFSLSDAVMAKDNHLAVLTGGDDSKLTGVLRAAKERLGHTTCFEVEVDRIAQIEPVLAAGVDTIMLDNFTPAQLREGVALVAGRATVEASGGVILATVAEIAATGVDVISVGALTHSVVNLDLGLDVTLDAGAGAQPRPRPTQVTP</sequence>
<protein>
    <recommendedName>
        <fullName evidence="4">nicotinate-nucleotide diphosphorylase (carboxylating)</fullName>
        <ecNumber evidence="4">2.4.2.19</ecNumber>
    </recommendedName>
    <alternativeName>
        <fullName evidence="8">Quinolinate phosphoribosyltransferase [decarboxylating]</fullName>
    </alternativeName>
</protein>
<evidence type="ECO:0000256" key="9">
    <source>
        <dbReference type="ARBA" id="ARBA00047445"/>
    </source>
</evidence>
<evidence type="ECO:0000256" key="6">
    <source>
        <dbReference type="ARBA" id="ARBA00022676"/>
    </source>
</evidence>
<dbReference type="SUPFAM" id="SSF51690">
    <property type="entry name" value="Nicotinate/Quinolinate PRTase C-terminal domain-like"/>
    <property type="match status" value="1"/>
</dbReference>
<keyword evidence="7 13" id="KW-0808">Transferase</keyword>
<dbReference type="InterPro" id="IPR022412">
    <property type="entry name" value="Quinolinate_PRibosylTrfase_N"/>
</dbReference>
<dbReference type="Gene3D" id="3.90.1170.20">
    <property type="entry name" value="Quinolinate phosphoribosyl transferase, N-terminal domain"/>
    <property type="match status" value="1"/>
</dbReference>
<dbReference type="Proteomes" id="UP001422074">
    <property type="component" value="Unassembled WGS sequence"/>
</dbReference>
<comment type="similarity">
    <text evidence="3">Belongs to the NadC/ModD family.</text>
</comment>
<evidence type="ECO:0000259" key="12">
    <source>
        <dbReference type="Pfam" id="PF02749"/>
    </source>
</evidence>
<proteinExistence type="inferred from homology"/>
<dbReference type="InterPro" id="IPR027277">
    <property type="entry name" value="NadC/ModD"/>
</dbReference>
<comment type="caution">
    <text evidence="13">The sequence shown here is derived from an EMBL/GenBank/DDBJ whole genome shotgun (WGS) entry which is preliminary data.</text>
</comment>
<evidence type="ECO:0000256" key="7">
    <source>
        <dbReference type="ARBA" id="ARBA00022679"/>
    </source>
</evidence>
<dbReference type="InterPro" id="IPR004393">
    <property type="entry name" value="NadC"/>
</dbReference>
<dbReference type="PANTHER" id="PTHR32179">
    <property type="entry name" value="NICOTINATE-NUCLEOTIDE PYROPHOSPHORYLASE [CARBOXYLATING]"/>
    <property type="match status" value="1"/>
</dbReference>
<dbReference type="InterPro" id="IPR002638">
    <property type="entry name" value="Quinolinate_PRibosylTrfase_C"/>
</dbReference>
<evidence type="ECO:0000256" key="8">
    <source>
        <dbReference type="ARBA" id="ARBA00033102"/>
    </source>
</evidence>
<name>A0ABU9WWW4_9MICC</name>
<dbReference type="GO" id="GO:0004514">
    <property type="term" value="F:nicotinate-nucleotide diphosphorylase (carboxylating) activity"/>
    <property type="evidence" value="ECO:0007669"/>
    <property type="project" value="UniProtKB-EC"/>
</dbReference>
<dbReference type="Pfam" id="PF02749">
    <property type="entry name" value="QRPTase_N"/>
    <property type="match status" value="1"/>
</dbReference>
<organism evidence="13 14">
    <name type="scientific">Sinomonas halotolerans</name>
    <dbReference type="NCBI Taxonomy" id="1644133"/>
    <lineage>
        <taxon>Bacteria</taxon>
        <taxon>Bacillati</taxon>
        <taxon>Actinomycetota</taxon>
        <taxon>Actinomycetes</taxon>
        <taxon>Micrococcales</taxon>
        <taxon>Micrococcaceae</taxon>
        <taxon>Sinomonas</taxon>
    </lineage>
</organism>
<dbReference type="Pfam" id="PF01729">
    <property type="entry name" value="QRPTase_C"/>
    <property type="match status" value="1"/>
</dbReference>